<dbReference type="GO" id="GO:0008234">
    <property type="term" value="F:cysteine-type peptidase activity"/>
    <property type="evidence" value="ECO:0007669"/>
    <property type="project" value="InterPro"/>
</dbReference>
<dbReference type="PATRIC" id="fig|186479.3.peg.1005"/>
<comment type="caution">
    <text evidence="3">The sequence shown here is derived from an EMBL/GenBank/DDBJ whole genome shotgun (WGS) entry which is preliminary data.</text>
</comment>
<dbReference type="InterPro" id="IPR029030">
    <property type="entry name" value="Caspase-like_dom_sf"/>
</dbReference>
<dbReference type="InterPro" id="IPR001769">
    <property type="entry name" value="Gingipain"/>
</dbReference>
<reference evidence="3 4" key="1">
    <citation type="submission" date="2015-09" db="EMBL/GenBank/DDBJ databases">
        <title>Draft genome sequence of Kouleothrix aurantiaca JCM 19913.</title>
        <authorList>
            <person name="Hemp J."/>
        </authorList>
    </citation>
    <scope>NUCLEOTIDE SEQUENCE [LARGE SCALE GENOMIC DNA]</scope>
    <source>
        <strain evidence="3 4">COM-B</strain>
    </source>
</reference>
<dbReference type="InterPro" id="IPR029031">
    <property type="entry name" value="Gingipain_N_sf"/>
</dbReference>
<dbReference type="SUPFAM" id="SSF52129">
    <property type="entry name" value="Caspase-like"/>
    <property type="match status" value="1"/>
</dbReference>
<feature type="non-terminal residue" evidence="3">
    <location>
        <position position="1"/>
    </location>
</feature>
<dbReference type="Proteomes" id="UP000050509">
    <property type="component" value="Unassembled WGS sequence"/>
</dbReference>
<evidence type="ECO:0000313" key="3">
    <source>
        <dbReference type="EMBL" id="KPV50778.1"/>
    </source>
</evidence>
<protein>
    <recommendedName>
        <fullName evidence="2">Gingipain domain-containing protein</fullName>
    </recommendedName>
</protein>
<name>A0A0P9FD67_9CHLR</name>
<dbReference type="Pfam" id="PF01364">
    <property type="entry name" value="Peptidase_C25"/>
    <property type="match status" value="1"/>
</dbReference>
<keyword evidence="1" id="KW-0732">Signal</keyword>
<accession>A0A0P9FD67</accession>
<dbReference type="GO" id="GO:0006508">
    <property type="term" value="P:proteolysis"/>
    <property type="evidence" value="ECO:0007669"/>
    <property type="project" value="InterPro"/>
</dbReference>
<proteinExistence type="predicted"/>
<dbReference type="EMBL" id="LJCR01001222">
    <property type="protein sequence ID" value="KPV50778.1"/>
    <property type="molecule type" value="Genomic_DNA"/>
</dbReference>
<dbReference type="AlphaFoldDB" id="A0A0P9FD67"/>
<dbReference type="Gene3D" id="3.40.50.1460">
    <property type="match status" value="1"/>
</dbReference>
<evidence type="ECO:0000259" key="2">
    <source>
        <dbReference type="Pfam" id="PF01364"/>
    </source>
</evidence>
<keyword evidence="4" id="KW-1185">Reference proteome</keyword>
<sequence>APLVAQRRAQGLSVRVIDTQVLYDRWSYGQVSPVAIRNFLRYAAATWATPPAAVTLVGDGTIDPLNYTGRTNRNDVPPFAANVDPWIGETACEQCFARLDGDDPTLDELPDLALGRLPARSADALAALVNKLVAYETSPLNLFWRSRNVYVADNFRDAQNNADSAGDFAAFADASAALQPAGIRVERVYYDPSPSAPAQPWREPSAEIAYARTRALLGAGAGLVNYVGHGSQFQWAVTDFNAAPPYLLGQYDPDDLGNGARQPIVLEMTCLTGAFQTPSYGGTIDERLLLNPSGGAIAVWSPTGQAVAHGHDMLQRGFYQKLWAAPPLSARVGNLALAGYTELFTNGTCCQDTIATYALLGDAMQLARVMPGKILYAPVAQK</sequence>
<evidence type="ECO:0000313" key="4">
    <source>
        <dbReference type="Proteomes" id="UP000050509"/>
    </source>
</evidence>
<gene>
    <name evidence="3" type="ORF">SE17_24975</name>
</gene>
<feature type="domain" description="Gingipain" evidence="2">
    <location>
        <begin position="2"/>
        <end position="363"/>
    </location>
</feature>
<organism evidence="3 4">
    <name type="scientific">Kouleothrix aurantiaca</name>
    <dbReference type="NCBI Taxonomy" id="186479"/>
    <lineage>
        <taxon>Bacteria</taxon>
        <taxon>Bacillati</taxon>
        <taxon>Chloroflexota</taxon>
        <taxon>Chloroflexia</taxon>
        <taxon>Chloroflexales</taxon>
        <taxon>Roseiflexineae</taxon>
        <taxon>Roseiflexaceae</taxon>
        <taxon>Kouleothrix</taxon>
    </lineage>
</organism>
<evidence type="ECO:0000256" key="1">
    <source>
        <dbReference type="ARBA" id="ARBA00022729"/>
    </source>
</evidence>
<dbReference type="Gene3D" id="3.40.50.10390">
    <property type="entry name" value="Gingipain r, domain 1"/>
    <property type="match status" value="1"/>
</dbReference>